<gene>
    <name evidence="2" type="ORF">JX265_002288</name>
</gene>
<name>A0A9P9WTY9_9PEZI</name>
<dbReference type="AlphaFoldDB" id="A0A9P9WTY9"/>
<dbReference type="EMBL" id="JAFIMR010000004">
    <property type="protein sequence ID" value="KAI1879334.1"/>
    <property type="molecule type" value="Genomic_DNA"/>
</dbReference>
<evidence type="ECO:0000313" key="2">
    <source>
        <dbReference type="EMBL" id="KAI1879334.1"/>
    </source>
</evidence>
<protein>
    <submittedName>
        <fullName evidence="2">Uncharacterized protein</fullName>
    </submittedName>
</protein>
<comment type="caution">
    <text evidence="2">The sequence shown here is derived from an EMBL/GenBank/DDBJ whole genome shotgun (WGS) entry which is preliminary data.</text>
</comment>
<feature type="region of interest" description="Disordered" evidence="1">
    <location>
        <begin position="170"/>
        <end position="196"/>
    </location>
</feature>
<dbReference type="Proteomes" id="UP000829685">
    <property type="component" value="Unassembled WGS sequence"/>
</dbReference>
<reference evidence="2" key="1">
    <citation type="submission" date="2021-03" db="EMBL/GenBank/DDBJ databases">
        <title>Revisited historic fungal species revealed as producer of novel bioactive compounds through whole genome sequencing and comparative genomics.</title>
        <authorList>
            <person name="Vignolle G.A."/>
            <person name="Hochenegger N."/>
            <person name="Mach R.L."/>
            <person name="Mach-Aigner A.R."/>
            <person name="Javad Rahimi M."/>
            <person name="Salim K.A."/>
            <person name="Chan C.M."/>
            <person name="Lim L.B.L."/>
            <person name="Cai F."/>
            <person name="Druzhinina I.S."/>
            <person name="U'Ren J.M."/>
            <person name="Derntl C."/>
        </authorList>
    </citation>
    <scope>NUCLEOTIDE SEQUENCE</scope>
    <source>
        <strain evidence="2">TUCIM 5799</strain>
    </source>
</reference>
<evidence type="ECO:0000313" key="3">
    <source>
        <dbReference type="Proteomes" id="UP000829685"/>
    </source>
</evidence>
<feature type="compositionally biased region" description="Polar residues" evidence="1">
    <location>
        <begin position="170"/>
        <end position="181"/>
    </location>
</feature>
<proteinExistence type="predicted"/>
<sequence length="265" mass="29700">MLRPWLGYRAPSEGAPLSPAPAAAEAEPCEGFDDCTELLLRKRKKGTKEVSEVEKWREVYTILFPDTPKDEIPFPCESLSLELNDACISNGCEDYEQCDAHRPQPISNDLAQYEQFLLRETPPRLRRFLEHELENNLNIIEESLKRKVMECFKHLQVELLREFRLTQPIATSESANSSEQAPIQADRETGMEASPNDSWLTNLDFDNLAWAANEELDFGILDPFAMLGDADFAVNGGGLIEDIMANSESNAEKIAHDSGYGSTGS</sequence>
<keyword evidence="3" id="KW-1185">Reference proteome</keyword>
<evidence type="ECO:0000256" key="1">
    <source>
        <dbReference type="SAM" id="MobiDB-lite"/>
    </source>
</evidence>
<accession>A0A9P9WTY9</accession>
<organism evidence="2 3">
    <name type="scientific">Neoarthrinium moseri</name>
    <dbReference type="NCBI Taxonomy" id="1658444"/>
    <lineage>
        <taxon>Eukaryota</taxon>
        <taxon>Fungi</taxon>
        <taxon>Dikarya</taxon>
        <taxon>Ascomycota</taxon>
        <taxon>Pezizomycotina</taxon>
        <taxon>Sordariomycetes</taxon>
        <taxon>Xylariomycetidae</taxon>
        <taxon>Amphisphaeriales</taxon>
        <taxon>Apiosporaceae</taxon>
        <taxon>Neoarthrinium</taxon>
    </lineage>
</organism>